<accession>A0A075MXI0</accession>
<dbReference type="eggNOG" id="arCOG10520">
    <property type="taxonomic scope" value="Archaea"/>
</dbReference>
<feature type="transmembrane region" description="Helical" evidence="1">
    <location>
        <begin position="12"/>
        <end position="34"/>
    </location>
</feature>
<dbReference type="Pfam" id="PF26119">
    <property type="entry name" value="DUF8036"/>
    <property type="match status" value="1"/>
</dbReference>
<dbReference type="STRING" id="1459636.NTE_03293"/>
<feature type="transmembrane region" description="Helical" evidence="1">
    <location>
        <begin position="46"/>
        <end position="70"/>
    </location>
</feature>
<protein>
    <submittedName>
        <fullName evidence="2">Uncharacterized protein</fullName>
    </submittedName>
</protein>
<keyword evidence="1" id="KW-1133">Transmembrane helix</keyword>
<sequence length="106" mass="11817">MNQLRFNVRYMVMLMDVSAAVSLANIGMLAVLLAMYGRIYRNTKAVFTLGLMFFASMLVLHNAIAVYGYFAMAPLYAEALLPYFVGVHITELAGIAMLLKVTVRPF</sequence>
<evidence type="ECO:0000256" key="1">
    <source>
        <dbReference type="SAM" id="Phobius"/>
    </source>
</evidence>
<gene>
    <name evidence="2" type="ORF">NTE_03293</name>
</gene>
<organism evidence="2 3">
    <name type="scientific">Candidatus Nitrososphaera evergladensis SR1</name>
    <dbReference type="NCBI Taxonomy" id="1459636"/>
    <lineage>
        <taxon>Archaea</taxon>
        <taxon>Nitrososphaerota</taxon>
        <taxon>Nitrososphaeria</taxon>
        <taxon>Nitrososphaerales</taxon>
        <taxon>Nitrososphaeraceae</taxon>
        <taxon>Nitrososphaera</taxon>
    </lineage>
</organism>
<dbReference type="Proteomes" id="UP000028194">
    <property type="component" value="Chromosome"/>
</dbReference>
<keyword evidence="3" id="KW-1185">Reference proteome</keyword>
<reference evidence="2 3" key="1">
    <citation type="journal article" date="2014" name="PLoS ONE">
        <title>Genome Sequence of Candidatus Nitrososphaera evergladensis from Group I.1b Enriched from Everglades Soil Reveals Novel Genomic Features of the Ammonia-Oxidizing Archaea.</title>
        <authorList>
            <person name="Zhalnina K.V."/>
            <person name="Dias R."/>
            <person name="Leonard M.T."/>
            <person name="Dorr de Quadros P."/>
            <person name="Camargo F.A."/>
            <person name="Drew J.C."/>
            <person name="Farmerie W.G."/>
            <person name="Daroub S.H."/>
            <person name="Triplett E.W."/>
        </authorList>
    </citation>
    <scope>NUCLEOTIDE SEQUENCE [LARGE SCALE GENOMIC DNA]</scope>
    <source>
        <strain evidence="2 3">SR1</strain>
    </source>
</reference>
<dbReference type="KEGG" id="nev:NTE_03293"/>
<dbReference type="HOGENOM" id="CLU_157001_0_0_2"/>
<dbReference type="AlphaFoldDB" id="A0A075MXI0"/>
<dbReference type="EMBL" id="CP007174">
    <property type="protein sequence ID" value="AIF85322.1"/>
    <property type="molecule type" value="Genomic_DNA"/>
</dbReference>
<name>A0A075MXI0_9ARCH</name>
<dbReference type="InterPro" id="IPR058349">
    <property type="entry name" value="DUF8036"/>
</dbReference>
<keyword evidence="1" id="KW-0812">Transmembrane</keyword>
<evidence type="ECO:0000313" key="2">
    <source>
        <dbReference type="EMBL" id="AIF85322.1"/>
    </source>
</evidence>
<keyword evidence="1" id="KW-0472">Membrane</keyword>
<feature type="transmembrane region" description="Helical" evidence="1">
    <location>
        <begin position="82"/>
        <end position="103"/>
    </location>
</feature>
<proteinExistence type="predicted"/>
<evidence type="ECO:0000313" key="3">
    <source>
        <dbReference type="Proteomes" id="UP000028194"/>
    </source>
</evidence>